<dbReference type="GO" id="GO:0005789">
    <property type="term" value="C:endoplasmic reticulum membrane"/>
    <property type="evidence" value="ECO:0007669"/>
    <property type="project" value="UniProtKB-SubCell"/>
</dbReference>
<name>A0A8K0EXD8_BRALA</name>
<keyword evidence="7" id="KW-0653">Protein transport</keyword>
<evidence type="ECO:0000256" key="8">
    <source>
        <dbReference type="ARBA" id="ARBA00022989"/>
    </source>
</evidence>
<evidence type="ECO:0000256" key="7">
    <source>
        <dbReference type="ARBA" id="ARBA00022927"/>
    </source>
</evidence>
<feature type="transmembrane region" description="Helical" evidence="10">
    <location>
        <begin position="20"/>
        <end position="37"/>
    </location>
</feature>
<evidence type="ECO:0000256" key="5">
    <source>
        <dbReference type="ARBA" id="ARBA00022692"/>
    </source>
</evidence>
<gene>
    <name evidence="11" type="primary">SURF4</name>
    <name evidence="11" type="ORF">BLAG_LOCUS24058</name>
</gene>
<evidence type="ECO:0000256" key="9">
    <source>
        <dbReference type="ARBA" id="ARBA00023136"/>
    </source>
</evidence>
<keyword evidence="6" id="KW-0256">Endoplasmic reticulum</keyword>
<evidence type="ECO:0000256" key="3">
    <source>
        <dbReference type="ARBA" id="ARBA00018454"/>
    </source>
</evidence>
<dbReference type="Pfam" id="PF02077">
    <property type="entry name" value="SURF4"/>
    <property type="match status" value="1"/>
</dbReference>
<dbReference type="GO" id="GO:0005793">
    <property type="term" value="C:endoplasmic reticulum-Golgi intermediate compartment"/>
    <property type="evidence" value="ECO:0007669"/>
    <property type="project" value="TreeGrafter"/>
</dbReference>
<sequence>MRCKSLGGSKFRTGCVRGSAGHAGIAAAILVFAPWQLGRRGGRKTTMERQNELLSKAEDVADQILRHSKHVLPHIARLCLISTFLEDGIRMWFQWNEQRDYIEATWGCGYFLASLFVFINLVGQVGGCVMILSRQKVQWACGLLSSIIALQVFMYNLFTEFDYIFRQLALAGAIILLLAECFAETKPILAGVPTAEDDDMKKPKTYLQLVGRITVPLMFLPLVHFGGGYFQILLNLVGFALMVLVMIGYKTKHAAVVLCLQLFVLNMYLHPWWMHRWGSAMQDYLKYDFFQTLSVIGGVLMVVVMGPGTLSLDERKKFE</sequence>
<feature type="transmembrane region" description="Helical" evidence="10">
    <location>
        <begin position="110"/>
        <end position="132"/>
    </location>
</feature>
<dbReference type="InterPro" id="IPR045214">
    <property type="entry name" value="Surf1/Surf4"/>
</dbReference>
<evidence type="ECO:0000256" key="2">
    <source>
        <dbReference type="ARBA" id="ARBA00006945"/>
    </source>
</evidence>
<evidence type="ECO:0000313" key="11">
    <source>
        <dbReference type="EMBL" id="CAH1272409.1"/>
    </source>
</evidence>
<organism evidence="11 12">
    <name type="scientific">Branchiostoma lanceolatum</name>
    <name type="common">Common lancelet</name>
    <name type="synonym">Amphioxus lanceolatum</name>
    <dbReference type="NCBI Taxonomy" id="7740"/>
    <lineage>
        <taxon>Eukaryota</taxon>
        <taxon>Metazoa</taxon>
        <taxon>Chordata</taxon>
        <taxon>Cephalochordata</taxon>
        <taxon>Leptocardii</taxon>
        <taxon>Amphioxiformes</taxon>
        <taxon>Branchiostomatidae</taxon>
        <taxon>Branchiostoma</taxon>
    </lineage>
</organism>
<comment type="subcellular location">
    <subcellularLocation>
        <location evidence="1">Endoplasmic reticulum membrane</location>
        <topology evidence="1">Multi-pass membrane protein</topology>
    </subcellularLocation>
</comment>
<dbReference type="PANTHER" id="PTHR23427">
    <property type="entry name" value="SURFEIT LOCUS PROTEIN"/>
    <property type="match status" value="1"/>
</dbReference>
<accession>A0A8K0EXD8</accession>
<dbReference type="GO" id="GO:0015031">
    <property type="term" value="P:protein transport"/>
    <property type="evidence" value="ECO:0007669"/>
    <property type="project" value="UniProtKB-KW"/>
</dbReference>
<evidence type="ECO:0000313" key="12">
    <source>
        <dbReference type="Proteomes" id="UP000838412"/>
    </source>
</evidence>
<comment type="similarity">
    <text evidence="2">Belongs to the SURF4 family.</text>
</comment>
<dbReference type="OrthoDB" id="7859621at2759"/>
<feature type="transmembrane region" description="Helical" evidence="10">
    <location>
        <begin position="254"/>
        <end position="273"/>
    </location>
</feature>
<feature type="transmembrane region" description="Helical" evidence="10">
    <location>
        <begin position="293"/>
        <end position="312"/>
    </location>
</feature>
<evidence type="ECO:0000256" key="6">
    <source>
        <dbReference type="ARBA" id="ARBA00022824"/>
    </source>
</evidence>
<evidence type="ECO:0000256" key="4">
    <source>
        <dbReference type="ARBA" id="ARBA00022448"/>
    </source>
</evidence>
<dbReference type="EMBL" id="OV696693">
    <property type="protein sequence ID" value="CAH1272409.1"/>
    <property type="molecule type" value="Genomic_DNA"/>
</dbReference>
<keyword evidence="12" id="KW-1185">Reference proteome</keyword>
<evidence type="ECO:0000256" key="1">
    <source>
        <dbReference type="ARBA" id="ARBA00004477"/>
    </source>
</evidence>
<dbReference type="Proteomes" id="UP000838412">
    <property type="component" value="Chromosome 8"/>
</dbReference>
<dbReference type="InterPro" id="IPR002995">
    <property type="entry name" value="Surf4"/>
</dbReference>
<feature type="transmembrane region" description="Helical" evidence="10">
    <location>
        <begin position="229"/>
        <end position="247"/>
    </location>
</feature>
<keyword evidence="9 10" id="KW-0472">Membrane</keyword>
<reference evidence="11" key="1">
    <citation type="submission" date="2022-01" db="EMBL/GenBank/DDBJ databases">
        <authorList>
            <person name="Braso-Vives M."/>
        </authorList>
    </citation>
    <scope>NUCLEOTIDE SEQUENCE</scope>
</reference>
<protein>
    <recommendedName>
        <fullName evidence="3">Surfeit locus protein 4</fullName>
    </recommendedName>
</protein>
<feature type="transmembrane region" description="Helical" evidence="10">
    <location>
        <begin position="139"/>
        <end position="158"/>
    </location>
</feature>
<proteinExistence type="inferred from homology"/>
<dbReference type="GO" id="GO:0007030">
    <property type="term" value="P:Golgi organization"/>
    <property type="evidence" value="ECO:0007669"/>
    <property type="project" value="TreeGrafter"/>
</dbReference>
<dbReference type="PANTHER" id="PTHR23427:SF1">
    <property type="entry name" value="SURFEIT LOCUS PROTEIN 4"/>
    <property type="match status" value="1"/>
</dbReference>
<dbReference type="AlphaFoldDB" id="A0A8K0EXD8"/>
<keyword evidence="4" id="KW-0813">Transport</keyword>
<keyword evidence="8 10" id="KW-1133">Transmembrane helix</keyword>
<evidence type="ECO:0000256" key="10">
    <source>
        <dbReference type="SAM" id="Phobius"/>
    </source>
</evidence>
<keyword evidence="5 10" id="KW-0812">Transmembrane</keyword>